<evidence type="ECO:0000313" key="2">
    <source>
        <dbReference type="EMBL" id="GAA4486836.1"/>
    </source>
</evidence>
<dbReference type="Proteomes" id="UP001500731">
    <property type="component" value="Unassembled WGS sequence"/>
</dbReference>
<sequence length="191" mass="20697">MARIIVAQFITLDGVVEDPDGSDGTPFGGWAFRHGMEAIAGDKFHYGPILQTGVFLFGRRTWEAFSALWPPREATDPFARALNAADKAVVTGGEIDLDRWQNSRRIAADPIGWARNTAEERDVILIGSGSLVDAFVRAGAVDEYRLRVFPTATGAGRRLFPDGAALDLVSVEQMGPTSLVIATPSRPDRGR</sequence>
<gene>
    <name evidence="2" type="ORF">GCM10023171_23600</name>
</gene>
<organism evidence="2 3">
    <name type="scientific">Microbacterium panaciterrae</name>
    <dbReference type="NCBI Taxonomy" id="985759"/>
    <lineage>
        <taxon>Bacteria</taxon>
        <taxon>Bacillati</taxon>
        <taxon>Actinomycetota</taxon>
        <taxon>Actinomycetes</taxon>
        <taxon>Micrococcales</taxon>
        <taxon>Microbacteriaceae</taxon>
        <taxon>Microbacterium</taxon>
    </lineage>
</organism>
<dbReference type="RefSeq" id="WP_345187202.1">
    <property type="nucleotide sequence ID" value="NZ_BAABGP010000016.1"/>
</dbReference>
<dbReference type="EMBL" id="BAABGP010000016">
    <property type="protein sequence ID" value="GAA4486836.1"/>
    <property type="molecule type" value="Genomic_DNA"/>
</dbReference>
<comment type="caution">
    <text evidence="2">The sequence shown here is derived from an EMBL/GenBank/DDBJ whole genome shotgun (WGS) entry which is preliminary data.</text>
</comment>
<protein>
    <submittedName>
        <fullName evidence="2">Dihydrofolate reductase family protein</fullName>
    </submittedName>
</protein>
<evidence type="ECO:0000313" key="3">
    <source>
        <dbReference type="Proteomes" id="UP001500731"/>
    </source>
</evidence>
<dbReference type="Pfam" id="PF01872">
    <property type="entry name" value="RibD_C"/>
    <property type="match status" value="1"/>
</dbReference>
<dbReference type="InterPro" id="IPR024072">
    <property type="entry name" value="DHFR-like_dom_sf"/>
</dbReference>
<name>A0ABP8PGA5_9MICO</name>
<dbReference type="InterPro" id="IPR002734">
    <property type="entry name" value="RibDG_C"/>
</dbReference>
<proteinExistence type="predicted"/>
<evidence type="ECO:0000259" key="1">
    <source>
        <dbReference type="Pfam" id="PF01872"/>
    </source>
</evidence>
<keyword evidence="3" id="KW-1185">Reference proteome</keyword>
<dbReference type="Gene3D" id="3.40.430.10">
    <property type="entry name" value="Dihydrofolate Reductase, subunit A"/>
    <property type="match status" value="1"/>
</dbReference>
<accession>A0ABP8PGA5</accession>
<reference evidence="3" key="1">
    <citation type="journal article" date="2019" name="Int. J. Syst. Evol. Microbiol.">
        <title>The Global Catalogue of Microorganisms (GCM) 10K type strain sequencing project: providing services to taxonomists for standard genome sequencing and annotation.</title>
        <authorList>
            <consortium name="The Broad Institute Genomics Platform"/>
            <consortium name="The Broad Institute Genome Sequencing Center for Infectious Disease"/>
            <person name="Wu L."/>
            <person name="Ma J."/>
        </authorList>
    </citation>
    <scope>NUCLEOTIDE SEQUENCE [LARGE SCALE GENOMIC DNA]</scope>
    <source>
        <strain evidence="3">JCM 17839</strain>
    </source>
</reference>
<dbReference type="SUPFAM" id="SSF53597">
    <property type="entry name" value="Dihydrofolate reductase-like"/>
    <property type="match status" value="1"/>
</dbReference>
<feature type="domain" description="Bacterial bifunctional deaminase-reductase C-terminal" evidence="1">
    <location>
        <begin position="119"/>
        <end position="177"/>
    </location>
</feature>